<organism evidence="2 3">
    <name type="scientific">Saponaria officinalis</name>
    <name type="common">Common soapwort</name>
    <name type="synonym">Lychnis saponaria</name>
    <dbReference type="NCBI Taxonomy" id="3572"/>
    <lineage>
        <taxon>Eukaryota</taxon>
        <taxon>Viridiplantae</taxon>
        <taxon>Streptophyta</taxon>
        <taxon>Embryophyta</taxon>
        <taxon>Tracheophyta</taxon>
        <taxon>Spermatophyta</taxon>
        <taxon>Magnoliopsida</taxon>
        <taxon>eudicotyledons</taxon>
        <taxon>Gunneridae</taxon>
        <taxon>Pentapetalae</taxon>
        <taxon>Caryophyllales</taxon>
        <taxon>Caryophyllaceae</taxon>
        <taxon>Caryophylleae</taxon>
        <taxon>Saponaria</taxon>
    </lineage>
</organism>
<reference evidence="2" key="1">
    <citation type="submission" date="2024-03" db="EMBL/GenBank/DDBJ databases">
        <title>WGS assembly of Saponaria officinalis var. Norfolk2.</title>
        <authorList>
            <person name="Jenkins J."/>
            <person name="Shu S."/>
            <person name="Grimwood J."/>
            <person name="Barry K."/>
            <person name="Goodstein D."/>
            <person name="Schmutz J."/>
            <person name="Leebens-Mack J."/>
            <person name="Osbourn A."/>
        </authorList>
    </citation>
    <scope>NUCLEOTIDE SEQUENCE [LARGE SCALE GENOMIC DNA]</scope>
    <source>
        <strain evidence="2">JIC</strain>
    </source>
</reference>
<proteinExistence type="predicted"/>
<keyword evidence="1" id="KW-0812">Transmembrane</keyword>
<name>A0AAW1J6P1_SAPOF</name>
<evidence type="ECO:0000313" key="2">
    <source>
        <dbReference type="EMBL" id="KAK9697916.1"/>
    </source>
</evidence>
<dbReference type="AlphaFoldDB" id="A0AAW1J6P1"/>
<sequence>MRLVRTQAHTEKLGEELSYKSSTGVRSEEKKWNKAENCTEIEQVDRAAHQVDRPSEPSRPTYSIKSVDFTTLRLKISRLLLCPLWFVLLRGGLVIFGDYLFGHVTFELLLL</sequence>
<dbReference type="EMBL" id="JBDFQZ010000008">
    <property type="protein sequence ID" value="KAK9697916.1"/>
    <property type="molecule type" value="Genomic_DNA"/>
</dbReference>
<comment type="caution">
    <text evidence="2">The sequence shown here is derived from an EMBL/GenBank/DDBJ whole genome shotgun (WGS) entry which is preliminary data.</text>
</comment>
<keyword evidence="1" id="KW-1133">Transmembrane helix</keyword>
<gene>
    <name evidence="2" type="ORF">RND81_08G069400</name>
</gene>
<protein>
    <submittedName>
        <fullName evidence="2">Uncharacterized protein</fullName>
    </submittedName>
</protein>
<dbReference type="Proteomes" id="UP001443914">
    <property type="component" value="Unassembled WGS sequence"/>
</dbReference>
<evidence type="ECO:0000313" key="3">
    <source>
        <dbReference type="Proteomes" id="UP001443914"/>
    </source>
</evidence>
<keyword evidence="3" id="KW-1185">Reference proteome</keyword>
<accession>A0AAW1J6P1</accession>
<evidence type="ECO:0000256" key="1">
    <source>
        <dbReference type="SAM" id="Phobius"/>
    </source>
</evidence>
<keyword evidence="1" id="KW-0472">Membrane</keyword>
<feature type="transmembrane region" description="Helical" evidence="1">
    <location>
        <begin position="79"/>
        <end position="101"/>
    </location>
</feature>